<name>A0A2M4CDN5_9DIPT</name>
<accession>A0A2M4CDN5</accession>
<protein>
    <submittedName>
        <fullName evidence="1">Putative secreted protein</fullName>
    </submittedName>
</protein>
<organism evidence="1">
    <name type="scientific">Anopheles marajoara</name>
    <dbReference type="NCBI Taxonomy" id="58244"/>
    <lineage>
        <taxon>Eukaryota</taxon>
        <taxon>Metazoa</taxon>
        <taxon>Ecdysozoa</taxon>
        <taxon>Arthropoda</taxon>
        <taxon>Hexapoda</taxon>
        <taxon>Insecta</taxon>
        <taxon>Pterygota</taxon>
        <taxon>Neoptera</taxon>
        <taxon>Endopterygota</taxon>
        <taxon>Diptera</taxon>
        <taxon>Nematocera</taxon>
        <taxon>Culicoidea</taxon>
        <taxon>Culicidae</taxon>
        <taxon>Anophelinae</taxon>
        <taxon>Anopheles</taxon>
    </lineage>
</organism>
<reference evidence="1" key="1">
    <citation type="submission" date="2018-01" db="EMBL/GenBank/DDBJ databases">
        <title>An insight into the sialome of Amazonian anophelines.</title>
        <authorList>
            <person name="Ribeiro J.M."/>
            <person name="Scarpassa V."/>
            <person name="Calvo E."/>
        </authorList>
    </citation>
    <scope>NUCLEOTIDE SEQUENCE</scope>
    <source>
        <tissue evidence="1">Salivary glands</tissue>
    </source>
</reference>
<evidence type="ECO:0000313" key="1">
    <source>
        <dbReference type="EMBL" id="MBW63423.1"/>
    </source>
</evidence>
<dbReference type="EMBL" id="GGFJ01014282">
    <property type="protein sequence ID" value="MBW63423.1"/>
    <property type="molecule type" value="Transcribed_RNA"/>
</dbReference>
<proteinExistence type="predicted"/>
<dbReference type="AlphaFoldDB" id="A0A2M4CDN5"/>
<sequence>MWSAVRPCRSVALMAAPFSSRYSHAITEPDRIAACRAVRSACSAFVQFLSAPSASAWLITGRLCPEAALYSR</sequence>